<feature type="compositionally biased region" description="Polar residues" evidence="1">
    <location>
        <begin position="103"/>
        <end position="127"/>
    </location>
</feature>
<dbReference type="Pfam" id="PF09444">
    <property type="entry name" value="MRC1"/>
    <property type="match status" value="1"/>
</dbReference>
<feature type="region of interest" description="Disordered" evidence="1">
    <location>
        <begin position="788"/>
        <end position="860"/>
    </location>
</feature>
<feature type="compositionally biased region" description="Basic and acidic residues" evidence="1">
    <location>
        <begin position="1061"/>
        <end position="1085"/>
    </location>
</feature>
<feature type="region of interest" description="Disordered" evidence="1">
    <location>
        <begin position="1044"/>
        <end position="1115"/>
    </location>
</feature>
<protein>
    <recommendedName>
        <fullName evidence="2">DNA replication checkpoint mediator MRC1 domain-containing protein</fullName>
    </recommendedName>
</protein>
<feature type="domain" description="DNA replication checkpoint mediator MRC1" evidence="2">
    <location>
        <begin position="892"/>
        <end position="1030"/>
    </location>
</feature>
<feature type="region of interest" description="Disordered" evidence="1">
    <location>
        <begin position="335"/>
        <end position="387"/>
    </location>
</feature>
<evidence type="ECO:0000313" key="3">
    <source>
        <dbReference type="EMBL" id="KAF6008798.1"/>
    </source>
</evidence>
<feature type="region of interest" description="Disordered" evidence="1">
    <location>
        <begin position="492"/>
        <end position="523"/>
    </location>
</feature>
<evidence type="ECO:0000259" key="2">
    <source>
        <dbReference type="Pfam" id="PF09444"/>
    </source>
</evidence>
<feature type="region of interest" description="Disordered" evidence="1">
    <location>
        <begin position="558"/>
        <end position="672"/>
    </location>
</feature>
<sequence length="1321" mass="148445">MSEISVHEDDDPDSESQVDFASFTIFKNNNSKDELLSDTQKTNEDSLKLTQKPNLSVLGLDSSLITNIMKRMKGNHESTQQVGEKIEKTSDKLEKNNDDDQPLYTQKMNESTKPSATQLKPTLSLGSTEKIDDSSRGLETEPIEETATIPQTVTIPQTATIPQTDETITQTLALETEPGGTQKATQTNISMHSTLRLDSNQEASSSSTTQVIPKTQATTQKIASGLSMKNQLTTQVIPKTQFLSQSVEATVPIESNVTIGEEVGNVDGSGAEDEDVDEDEEIVTTHRRKGAFTQLEDDSKSANVKDKTFEALGVPLEKYKHMTREEKINLRLAEKKKDREAKEKKKHKMSQEVPETKKDNKHAKAIDIKSVELTSKKSRRKTNPEMKKLANAVKQNALIRSSGLIIRKSDKTKFTPGKLLAAFESSSDEEEKDEKVFSEANKETPESSPKLVDQNVTVRPENTDKVYFVGKAGGKKSDIHIPLDSYREHILEESGQEKMVDLDSDDDNDDDIDQEPSATDKKRLFDVKRMLSQKLTRKRERKKTIKDLLRQETLKQMIKLNKERRKRTTPGQKEDATNQKEIMEMMQQELERNKRLAKVEQEKERRNKMILQGKLPVEEELDESEIEDEEEDEDEDENEEKQEESEDGAENQKNTESDDESNSNHAASEISFQIPDASAIKANKASSMLADLFDQSTTSNKSFEGVQGVDVLRKLQDVDSNVSAHNSTLMSKDSEQFKDDSTTSEWMDNSVVNNVSFADIRDSKQDISKIDTGLESQVVQEKKKILDSQNFLPETQVDEADMATQPVAVDDDDDDDEKVHVSGRKRVLKAAQQDIKGGEDKDVDENENDDDDDDEIVYEDDETRKKRVELIKAARRKAIERENKQRRAFKEAGMGEMMENEAVESDDEWQGIGGADGEDPEVENSEDEKILDDASKIVVDKDKIRADLAKHDIKADDEMVKKIYTDLKTGAFRKRRARDGAYELELSDDEDEYMRQFYEHRRQEYLEKQYMKDANLRKLAKSQSSRAFYDTIASDSIRSASIKFEDSVDEVESPVDNPFEDNGKDKNESVSGGEKDGNGKKDGLFTKEGGNSREGSSGDHGEDDDDDILIRPKKRRKLTVNQVRSMISFLDEDEDQGEGMLDGLSGDENGMLDDDGAAEIKYIKKHMRVKIPRKLVGRAEKNQKAAMGESSKSNVISLEDGGESTQPISDDELEDAGVGLLAARTHSLASSFRKGKKKKARYSTTTGHEVHEVHVIVGSKPVAHSTGSVSSLTARRSFAMEKIQLKNGKAAKIAKSLKSVRHTETMMKIYKSMSSFDDGWQ</sequence>
<feature type="compositionally biased region" description="Basic and acidic residues" evidence="1">
    <location>
        <begin position="129"/>
        <end position="139"/>
    </location>
</feature>
<feature type="compositionally biased region" description="Basic and acidic residues" evidence="1">
    <location>
        <begin position="572"/>
        <end position="607"/>
    </location>
</feature>
<feature type="compositionally biased region" description="Basic and acidic residues" evidence="1">
    <location>
        <begin position="354"/>
        <end position="370"/>
    </location>
</feature>
<feature type="compositionally biased region" description="Acidic residues" evidence="1">
    <location>
        <begin position="618"/>
        <end position="649"/>
    </location>
</feature>
<feature type="compositionally biased region" description="Acidic residues" evidence="1">
    <location>
        <begin position="502"/>
        <end position="514"/>
    </location>
</feature>
<dbReference type="EMBL" id="JABCYN010000034">
    <property type="protein sequence ID" value="KAF6008798.1"/>
    <property type="molecule type" value="Genomic_DNA"/>
</dbReference>
<name>A0A8H6ESH7_DEKBR</name>
<feature type="region of interest" description="Disordered" evidence="1">
    <location>
        <begin position="887"/>
        <end position="930"/>
    </location>
</feature>
<feature type="compositionally biased region" description="Basic and acidic residues" evidence="1">
    <location>
        <begin position="84"/>
        <end position="98"/>
    </location>
</feature>
<evidence type="ECO:0000313" key="4">
    <source>
        <dbReference type="Proteomes" id="UP000568158"/>
    </source>
</evidence>
<dbReference type="InterPro" id="IPR018564">
    <property type="entry name" value="Repl_chkpnt_MRC1_dom"/>
</dbReference>
<accession>A0A8H6ESH7</accession>
<feature type="region of interest" description="Disordered" evidence="1">
    <location>
        <begin position="723"/>
        <end position="743"/>
    </location>
</feature>
<feature type="region of interest" description="Disordered" evidence="1">
    <location>
        <begin position="73"/>
        <end position="140"/>
    </location>
</feature>
<evidence type="ECO:0000256" key="1">
    <source>
        <dbReference type="SAM" id="MobiDB-lite"/>
    </source>
</evidence>
<feature type="compositionally biased region" description="Acidic residues" evidence="1">
    <location>
        <begin position="898"/>
        <end position="909"/>
    </location>
</feature>
<feature type="compositionally biased region" description="Acidic residues" evidence="1">
    <location>
        <begin position="841"/>
        <end position="860"/>
    </location>
</feature>
<gene>
    <name evidence="3" type="ORF">HII12_004026</name>
</gene>
<feature type="compositionally biased region" description="Basic and acidic residues" evidence="1">
    <location>
        <begin position="732"/>
        <end position="741"/>
    </location>
</feature>
<reference evidence="3 4" key="1">
    <citation type="journal article" date="2020" name="Appl. Microbiol. Biotechnol.">
        <title>Targeted gene deletion in Brettanomyces bruxellensis with an expression-free CRISPR-Cas9 system.</title>
        <authorList>
            <person name="Varela C."/>
            <person name="Bartel C."/>
            <person name="Onetto C."/>
            <person name="Borneman A."/>
        </authorList>
    </citation>
    <scope>NUCLEOTIDE SEQUENCE [LARGE SCALE GENOMIC DNA]</scope>
    <source>
        <strain evidence="3 4">AWRI1613</strain>
    </source>
</reference>
<feature type="compositionally biased region" description="Basic and acidic residues" evidence="1">
    <location>
        <begin position="492"/>
        <end position="501"/>
    </location>
</feature>
<dbReference type="Proteomes" id="UP000568158">
    <property type="component" value="Unassembled WGS sequence"/>
</dbReference>
<organism evidence="3 4">
    <name type="scientific">Dekkera bruxellensis</name>
    <name type="common">Brettanomyces custersii</name>
    <dbReference type="NCBI Taxonomy" id="5007"/>
    <lineage>
        <taxon>Eukaryota</taxon>
        <taxon>Fungi</taxon>
        <taxon>Dikarya</taxon>
        <taxon>Ascomycota</taxon>
        <taxon>Saccharomycotina</taxon>
        <taxon>Pichiomycetes</taxon>
        <taxon>Pichiales</taxon>
        <taxon>Pichiaceae</taxon>
        <taxon>Brettanomyces</taxon>
    </lineage>
</organism>
<feature type="region of interest" description="Disordered" evidence="1">
    <location>
        <begin position="1179"/>
        <end position="1205"/>
    </location>
</feature>
<feature type="compositionally biased region" description="Basic and acidic residues" evidence="1">
    <location>
        <begin position="433"/>
        <end position="445"/>
    </location>
</feature>
<feature type="region of interest" description="Disordered" evidence="1">
    <location>
        <begin position="421"/>
        <end position="451"/>
    </location>
</feature>
<comment type="caution">
    <text evidence="3">The sequence shown here is derived from an EMBL/GenBank/DDBJ whole genome shotgun (WGS) entry which is preliminary data.</text>
</comment>
<feature type="compositionally biased region" description="Acidic residues" evidence="1">
    <location>
        <begin position="916"/>
        <end position="926"/>
    </location>
</feature>
<proteinExistence type="predicted"/>